<dbReference type="InterPro" id="IPR000326">
    <property type="entry name" value="PAP2/HPO"/>
</dbReference>
<dbReference type="OrthoDB" id="9789113at2"/>
<proteinExistence type="predicted"/>
<evidence type="ECO:0000313" key="4">
    <source>
        <dbReference type="Proteomes" id="UP000238034"/>
    </source>
</evidence>
<feature type="transmembrane region" description="Helical" evidence="1">
    <location>
        <begin position="136"/>
        <end position="156"/>
    </location>
</feature>
<dbReference type="PANTHER" id="PTHR14969:SF13">
    <property type="entry name" value="AT30094P"/>
    <property type="match status" value="1"/>
</dbReference>
<dbReference type="Gene3D" id="1.20.144.10">
    <property type="entry name" value="Phosphatidic acid phosphatase type 2/haloperoxidase"/>
    <property type="match status" value="1"/>
</dbReference>
<dbReference type="EMBL" id="PVTH01000001">
    <property type="protein sequence ID" value="PRY55441.1"/>
    <property type="molecule type" value="Genomic_DNA"/>
</dbReference>
<organism evidence="3 4">
    <name type="scientific">Arcticibacter pallidicorallinus</name>
    <dbReference type="NCBI Taxonomy" id="1259464"/>
    <lineage>
        <taxon>Bacteria</taxon>
        <taxon>Pseudomonadati</taxon>
        <taxon>Bacteroidota</taxon>
        <taxon>Sphingobacteriia</taxon>
        <taxon>Sphingobacteriales</taxon>
        <taxon>Sphingobacteriaceae</taxon>
        <taxon>Arcticibacter</taxon>
    </lineage>
</organism>
<feature type="transmembrane region" description="Helical" evidence="1">
    <location>
        <begin position="108"/>
        <end position="129"/>
    </location>
</feature>
<dbReference type="InterPro" id="IPR036938">
    <property type="entry name" value="PAP2/HPO_sf"/>
</dbReference>
<dbReference type="SUPFAM" id="SSF48317">
    <property type="entry name" value="Acid phosphatase/Vanadium-dependent haloperoxidase"/>
    <property type="match status" value="1"/>
</dbReference>
<keyword evidence="4" id="KW-1185">Reference proteome</keyword>
<feature type="transmembrane region" description="Helical" evidence="1">
    <location>
        <begin position="162"/>
        <end position="184"/>
    </location>
</feature>
<dbReference type="PANTHER" id="PTHR14969">
    <property type="entry name" value="SPHINGOSINE-1-PHOSPHATE PHOSPHOHYDROLASE"/>
    <property type="match status" value="1"/>
</dbReference>
<comment type="caution">
    <text evidence="3">The sequence shown here is derived from an EMBL/GenBank/DDBJ whole genome shotgun (WGS) entry which is preliminary data.</text>
</comment>
<feature type="domain" description="Phosphatidic acid phosphatase type 2/haloperoxidase" evidence="2">
    <location>
        <begin position="61"/>
        <end position="177"/>
    </location>
</feature>
<dbReference type="Proteomes" id="UP000238034">
    <property type="component" value="Unassembled WGS sequence"/>
</dbReference>
<keyword evidence="1" id="KW-1133">Transmembrane helix</keyword>
<keyword evidence="1" id="KW-0472">Membrane</keyword>
<dbReference type="Pfam" id="PF01569">
    <property type="entry name" value="PAP2"/>
    <property type="match status" value="1"/>
</dbReference>
<dbReference type="RefSeq" id="WP_106290855.1">
    <property type="nucleotide sequence ID" value="NZ_PVTH01000001.1"/>
</dbReference>
<reference evidence="3 4" key="1">
    <citation type="submission" date="2018-03" db="EMBL/GenBank/DDBJ databases">
        <title>Genomic Encyclopedia of Type Strains, Phase III (KMG-III): the genomes of soil and plant-associated and newly described type strains.</title>
        <authorList>
            <person name="Whitman W."/>
        </authorList>
    </citation>
    <scope>NUCLEOTIDE SEQUENCE [LARGE SCALE GENOMIC DNA]</scope>
    <source>
        <strain evidence="3 4">CGMCC 1.9313</strain>
    </source>
</reference>
<dbReference type="AlphaFoldDB" id="A0A2T0UBX4"/>
<sequence>MIEQLNQLDHQAFLGINQGLANPFFDWIMPLLRNRFFWIPLYFFLIVFLARHYKKFGWICIIFLLITFAISDFVSASMIKPIFERLRPCNEIGFREEIRSLVHCGSGFSFPSSHATNHFAIGVFLIVVFSHRWKPITILALGWAFSISFAQVYVGVHFPVDVTVGALLGSLVGYVVGSTFLTLYMKQIWNTGS</sequence>
<protein>
    <submittedName>
        <fullName evidence="3">Undecaprenyl-diphosphatase</fullName>
    </submittedName>
</protein>
<evidence type="ECO:0000313" key="3">
    <source>
        <dbReference type="EMBL" id="PRY55441.1"/>
    </source>
</evidence>
<gene>
    <name evidence="3" type="ORF">B0I27_101411</name>
</gene>
<accession>A0A2T0UBX4</accession>
<dbReference type="SMART" id="SM00014">
    <property type="entry name" value="acidPPc"/>
    <property type="match status" value="1"/>
</dbReference>
<evidence type="ECO:0000256" key="1">
    <source>
        <dbReference type="SAM" id="Phobius"/>
    </source>
</evidence>
<feature type="transmembrane region" description="Helical" evidence="1">
    <location>
        <begin position="32"/>
        <end position="49"/>
    </location>
</feature>
<name>A0A2T0UBX4_9SPHI</name>
<evidence type="ECO:0000259" key="2">
    <source>
        <dbReference type="SMART" id="SM00014"/>
    </source>
</evidence>
<feature type="transmembrane region" description="Helical" evidence="1">
    <location>
        <begin position="56"/>
        <end position="79"/>
    </location>
</feature>
<keyword evidence="1" id="KW-0812">Transmembrane</keyword>